<evidence type="ECO:0000313" key="3">
    <source>
        <dbReference type="Proteomes" id="UP001600039"/>
    </source>
</evidence>
<keyword evidence="1" id="KW-0238">DNA-binding</keyword>
<protein>
    <recommendedName>
        <fullName evidence="4">Phage integrase SAM-like domain-containing protein</fullName>
    </recommendedName>
</protein>
<evidence type="ECO:0000313" key="2">
    <source>
        <dbReference type="EMBL" id="MFE3849006.1"/>
    </source>
</evidence>
<dbReference type="RefSeq" id="WP_379858756.1">
    <property type="nucleotide sequence ID" value="NZ_JBHZQA010000010.1"/>
</dbReference>
<proteinExistence type="predicted"/>
<dbReference type="SUPFAM" id="SSF56349">
    <property type="entry name" value="DNA breaking-rejoining enzymes"/>
    <property type="match status" value="1"/>
</dbReference>
<keyword evidence="3" id="KW-1185">Reference proteome</keyword>
<dbReference type="InterPro" id="IPR010998">
    <property type="entry name" value="Integrase_recombinase_N"/>
</dbReference>
<evidence type="ECO:0000256" key="1">
    <source>
        <dbReference type="ARBA" id="ARBA00023125"/>
    </source>
</evidence>
<evidence type="ECO:0008006" key="4">
    <source>
        <dbReference type="Google" id="ProtNLM"/>
    </source>
</evidence>
<accession>A0ABW6HPQ1</accession>
<gene>
    <name evidence="2" type="ORF">ACFX5D_13620</name>
</gene>
<sequence length="126" mass="15014">MGKKKILVDLNKKIIENYKAKLKKERKRDITTTNNYIKNVIAFLNWLWKKDYISDDLKKYLKKDREIDKDVIALNENELKILETTNFEEIHLQNQIDIFLFGCYTALSIGDIKKVNKEMIDLDMLT</sequence>
<dbReference type="Proteomes" id="UP001600039">
    <property type="component" value="Unassembled WGS sequence"/>
</dbReference>
<organism evidence="2 3">
    <name type="scientific">Flavobacterium fructosi</name>
    <dbReference type="NCBI Taxonomy" id="3230416"/>
    <lineage>
        <taxon>Bacteria</taxon>
        <taxon>Pseudomonadati</taxon>
        <taxon>Bacteroidota</taxon>
        <taxon>Flavobacteriia</taxon>
        <taxon>Flavobacteriales</taxon>
        <taxon>Flavobacteriaceae</taxon>
        <taxon>Flavobacterium</taxon>
    </lineage>
</organism>
<name>A0ABW6HPQ1_9FLAO</name>
<reference evidence="2 3" key="1">
    <citation type="submission" date="2024-06" db="EMBL/GenBank/DDBJ databases">
        <title>Flavobacterium spp. isolated from glacier.</title>
        <authorList>
            <person name="Han D."/>
        </authorList>
    </citation>
    <scope>NUCLEOTIDE SEQUENCE [LARGE SCALE GENOMIC DNA]</scope>
    <source>
        <strain evidence="2 3">LB3P45</strain>
    </source>
</reference>
<dbReference type="EMBL" id="JBHZQA010000010">
    <property type="protein sequence ID" value="MFE3849006.1"/>
    <property type="molecule type" value="Genomic_DNA"/>
</dbReference>
<dbReference type="Gene3D" id="1.10.150.130">
    <property type="match status" value="1"/>
</dbReference>
<comment type="caution">
    <text evidence="2">The sequence shown here is derived from an EMBL/GenBank/DDBJ whole genome shotgun (WGS) entry which is preliminary data.</text>
</comment>
<dbReference type="InterPro" id="IPR011010">
    <property type="entry name" value="DNA_brk_join_enz"/>
</dbReference>